<dbReference type="Gene3D" id="1.50.10.10">
    <property type="match status" value="1"/>
</dbReference>
<dbReference type="RefSeq" id="WP_108994964.1">
    <property type="nucleotide sequence ID" value="NZ_BDQX01000325.1"/>
</dbReference>
<comment type="caution">
    <text evidence="2">The sequence shown here is derived from an EMBL/GenBank/DDBJ whole genome shotgun (WGS) entry which is preliminary data.</text>
</comment>
<organism evidence="2 3">
    <name type="scientific">Paenibacillus agaridevorans</name>
    <dbReference type="NCBI Taxonomy" id="171404"/>
    <lineage>
        <taxon>Bacteria</taxon>
        <taxon>Bacillati</taxon>
        <taxon>Bacillota</taxon>
        <taxon>Bacilli</taxon>
        <taxon>Bacillales</taxon>
        <taxon>Paenibacillaceae</taxon>
        <taxon>Paenibacillus</taxon>
    </lineage>
</organism>
<sequence>MVNRERARKHAIVFKGPAANFFEGALLGNGGLGAVVTTRPDAVVIHFGHNNVWDIRIAEEHKEEIGTFGELFARIKEIPEHYASLSDEPWYRDYVTMTGANYAKPYPRPMPCGSLLLGFDRREIEVLGHRLSVDNGLCEIDFLTHTGIATLQLFVDQRGDELLATLRNEDGSAPHANLFNRVKLIPDPETPAELPSPEETVDAAIRGLSFRQKLPRSLEAAEDMEDKSRAFRLSARFSSDVEAWTDGKQLELALGAGESFDVRVRLEEGTLKEVGDDVGDRLLRLSDPDFGAFRESLAASDVVWDSYWSRSGVELEDELLEETWYRNLYFFQCSVKAEADCPGLFANWSYGKIGAEWHGDYHMNYNTQQPFWVAFSSNHADKLLAYANMVDHVLPVSRKWAREYYGLRGAYFPHSAYPVEMDIMPYPVPHWGWEVCETPWTVQSLWWHYLYTMDRVFLEERAFTPIKEAALFMADYMLRPEASGEAWGDDRFHIFPTVVPELYELTPGFRRNYDCIVDLTLTRFLFRAFGEACSALGREAEEGELLGLIGEILERFPDNPTAESRRGTVFVSVPGENPEVVYNVPNGVATVFPGEEHGLHSPPELYEIAVNSYLNHRNEGGNELVFLNLAGARLGKLDLERFKRQIRYCLLPNGTCTDKLLESGGRYSDTTPFDYMQPMGIWFENFALPAVINECLLQSYNGIMRLFPNWPSEKGAAFRTLRAVGGFLVSASFEGGTVREVEIISEAGSVLRVYSPWQAVLLVHEGRREELLAPPAGEVLEIATSPGERLRLSPAGS</sequence>
<dbReference type="Pfam" id="PF22124">
    <property type="entry name" value="Glyco_hydro_95_cat"/>
    <property type="match status" value="1"/>
</dbReference>
<dbReference type="AlphaFoldDB" id="A0A2R5F3C2"/>
<evidence type="ECO:0000259" key="1">
    <source>
        <dbReference type="Pfam" id="PF22124"/>
    </source>
</evidence>
<dbReference type="Proteomes" id="UP000245202">
    <property type="component" value="Unassembled WGS sequence"/>
</dbReference>
<dbReference type="EMBL" id="BDQX01000325">
    <property type="protein sequence ID" value="GBG10471.1"/>
    <property type="molecule type" value="Genomic_DNA"/>
</dbReference>
<protein>
    <recommendedName>
        <fullName evidence="1">Glycosyl hydrolase family 95 catalytic domain-containing protein</fullName>
    </recommendedName>
</protein>
<dbReference type="GO" id="GO:0005975">
    <property type="term" value="P:carbohydrate metabolic process"/>
    <property type="evidence" value="ECO:0007669"/>
    <property type="project" value="InterPro"/>
</dbReference>
<dbReference type="PANTHER" id="PTHR31084:SF0">
    <property type="entry name" value="ALPHA-L-FUCOSIDASE 2"/>
    <property type="match status" value="1"/>
</dbReference>
<evidence type="ECO:0000313" key="3">
    <source>
        <dbReference type="Proteomes" id="UP000245202"/>
    </source>
</evidence>
<dbReference type="GO" id="GO:0004560">
    <property type="term" value="F:alpha-L-fucosidase activity"/>
    <property type="evidence" value="ECO:0007669"/>
    <property type="project" value="TreeGrafter"/>
</dbReference>
<keyword evidence="3" id="KW-1185">Reference proteome</keyword>
<name>A0A2R5F3C2_9BACL</name>
<dbReference type="SUPFAM" id="SSF48208">
    <property type="entry name" value="Six-hairpin glycosidases"/>
    <property type="match status" value="1"/>
</dbReference>
<dbReference type="PANTHER" id="PTHR31084">
    <property type="entry name" value="ALPHA-L-FUCOSIDASE 2"/>
    <property type="match status" value="1"/>
</dbReference>
<gene>
    <name evidence="2" type="ORF">PAT3040_05205</name>
</gene>
<dbReference type="InterPro" id="IPR013780">
    <property type="entry name" value="Glyco_hydro_b"/>
</dbReference>
<accession>A0A2R5F3C2</accession>
<proteinExistence type="predicted"/>
<evidence type="ECO:0000313" key="2">
    <source>
        <dbReference type="EMBL" id="GBG10471.1"/>
    </source>
</evidence>
<dbReference type="Gene3D" id="2.70.98.50">
    <property type="entry name" value="putative glycoside hydrolase family protein from bacillus halodurans"/>
    <property type="match status" value="1"/>
</dbReference>
<reference evidence="2 3" key="1">
    <citation type="submission" date="2017-08" db="EMBL/GenBank/DDBJ databases">
        <title>Substantial Increase in Enzyme Production by Combined Drug-Resistance Mutations in Paenibacillus agaridevorans.</title>
        <authorList>
            <person name="Tanaka Y."/>
            <person name="Funane K."/>
            <person name="Hosaka T."/>
            <person name="Shiwa Y."/>
            <person name="Fujita N."/>
            <person name="Miyazaki T."/>
            <person name="Yoshikawa H."/>
            <person name="Murakami K."/>
            <person name="Kasahara K."/>
            <person name="Inaoka T."/>
            <person name="Hiraga Y."/>
            <person name="Ochi K."/>
        </authorList>
    </citation>
    <scope>NUCLEOTIDE SEQUENCE [LARGE SCALE GENOMIC DNA]</scope>
    <source>
        <strain evidence="2 3">T-3040</strain>
    </source>
</reference>
<dbReference type="InterPro" id="IPR012341">
    <property type="entry name" value="6hp_glycosidase-like_sf"/>
</dbReference>
<dbReference type="InterPro" id="IPR054363">
    <property type="entry name" value="GH95_cat"/>
</dbReference>
<feature type="domain" description="Glycosyl hydrolase family 95 catalytic" evidence="1">
    <location>
        <begin position="327"/>
        <end position="556"/>
    </location>
</feature>
<dbReference type="InterPro" id="IPR008928">
    <property type="entry name" value="6-hairpin_glycosidase_sf"/>
</dbReference>
<dbReference type="Gene3D" id="2.60.40.1180">
    <property type="entry name" value="Golgi alpha-mannosidase II"/>
    <property type="match status" value="1"/>
</dbReference>